<dbReference type="Pfam" id="PF05368">
    <property type="entry name" value="NmrA"/>
    <property type="match status" value="1"/>
</dbReference>
<evidence type="ECO:0000256" key="1">
    <source>
        <dbReference type="ARBA" id="ARBA00022857"/>
    </source>
</evidence>
<comment type="caution">
    <text evidence="4">The sequence shown here is derived from an EMBL/GenBank/DDBJ whole genome shotgun (WGS) entry which is preliminary data.</text>
</comment>
<dbReference type="AlphaFoldDB" id="A0A3M2RZT6"/>
<organism evidence="4 5">
    <name type="scientific">Fusarium kuroshium</name>
    <dbReference type="NCBI Taxonomy" id="2010991"/>
    <lineage>
        <taxon>Eukaryota</taxon>
        <taxon>Fungi</taxon>
        <taxon>Dikarya</taxon>
        <taxon>Ascomycota</taxon>
        <taxon>Pezizomycotina</taxon>
        <taxon>Sordariomycetes</taxon>
        <taxon>Hypocreomycetidae</taxon>
        <taxon>Hypocreales</taxon>
        <taxon>Nectriaceae</taxon>
        <taxon>Fusarium</taxon>
        <taxon>Fusarium solani species complex</taxon>
    </lineage>
</organism>
<gene>
    <name evidence="4" type="ORF">CDV36_009900</name>
</gene>
<evidence type="ECO:0000313" key="4">
    <source>
        <dbReference type="EMBL" id="RMJ10475.1"/>
    </source>
</evidence>
<dbReference type="PANTHER" id="PTHR47706">
    <property type="entry name" value="NMRA-LIKE FAMILY PROTEIN"/>
    <property type="match status" value="1"/>
</dbReference>
<dbReference type="OrthoDB" id="9974981at2759"/>
<dbReference type="InterPro" id="IPR051609">
    <property type="entry name" value="NmrA/Isoflavone_reductase-like"/>
</dbReference>
<dbReference type="PANTHER" id="PTHR47706:SF1">
    <property type="entry name" value="CIPA-LIKE, PUTATIVE (AFU_ORTHOLOGUE AFUA_1G12460)-RELATED"/>
    <property type="match status" value="1"/>
</dbReference>
<keyword evidence="2" id="KW-0560">Oxidoreductase</keyword>
<feature type="domain" description="NmrA-like" evidence="3">
    <location>
        <begin position="7"/>
        <end position="131"/>
    </location>
</feature>
<dbReference type="Gene3D" id="3.90.25.10">
    <property type="entry name" value="UDP-galactose 4-epimerase, domain 1"/>
    <property type="match status" value="1"/>
</dbReference>
<dbReference type="GO" id="GO:0016491">
    <property type="term" value="F:oxidoreductase activity"/>
    <property type="evidence" value="ECO:0007669"/>
    <property type="project" value="UniProtKB-KW"/>
</dbReference>
<dbReference type="InterPro" id="IPR036291">
    <property type="entry name" value="NAD(P)-bd_dom_sf"/>
</dbReference>
<dbReference type="EMBL" id="NKUJ01000202">
    <property type="protein sequence ID" value="RMJ10475.1"/>
    <property type="molecule type" value="Genomic_DNA"/>
</dbReference>
<reference evidence="4 5" key="1">
    <citation type="submission" date="2017-06" db="EMBL/GenBank/DDBJ databases">
        <title>Comparative genomic analysis of Ambrosia Fusariam Clade fungi.</title>
        <authorList>
            <person name="Stajich J.E."/>
            <person name="Carrillo J."/>
            <person name="Kijimoto T."/>
            <person name="Eskalen A."/>
            <person name="O'Donnell K."/>
            <person name="Kasson M."/>
        </authorList>
    </citation>
    <scope>NUCLEOTIDE SEQUENCE [LARGE SCALE GENOMIC DNA]</scope>
    <source>
        <strain evidence="4">UCR3666</strain>
    </source>
</reference>
<keyword evidence="1" id="KW-0521">NADP</keyword>
<dbReference type="SUPFAM" id="SSF51735">
    <property type="entry name" value="NAD(P)-binding Rossmann-fold domains"/>
    <property type="match status" value="1"/>
</dbReference>
<keyword evidence="5" id="KW-1185">Reference proteome</keyword>
<dbReference type="InterPro" id="IPR045312">
    <property type="entry name" value="PCBER-like"/>
</dbReference>
<evidence type="ECO:0000313" key="5">
    <source>
        <dbReference type="Proteomes" id="UP000277212"/>
    </source>
</evidence>
<evidence type="ECO:0000256" key="2">
    <source>
        <dbReference type="ARBA" id="ARBA00023002"/>
    </source>
</evidence>
<protein>
    <recommendedName>
        <fullName evidence="3">NmrA-like domain-containing protein</fullName>
    </recommendedName>
</protein>
<dbReference type="Proteomes" id="UP000277212">
    <property type="component" value="Unassembled WGS sequence"/>
</dbReference>
<dbReference type="CDD" id="cd05259">
    <property type="entry name" value="PCBER_SDR_a"/>
    <property type="match status" value="1"/>
</dbReference>
<accession>A0A3M2RZT6</accession>
<evidence type="ECO:0000259" key="3">
    <source>
        <dbReference type="Pfam" id="PF05368"/>
    </source>
</evidence>
<dbReference type="Gene3D" id="3.40.50.720">
    <property type="entry name" value="NAD(P)-binding Rossmann-like Domain"/>
    <property type="match status" value="1"/>
</dbReference>
<dbReference type="InterPro" id="IPR008030">
    <property type="entry name" value="NmrA-like"/>
</dbReference>
<name>A0A3M2RZT6_9HYPO</name>
<proteinExistence type="predicted"/>
<sequence>MAQIVRNVALLGATGTLGSHILTALKGAGFSVTAVQRKDSTKTVPQDIKSVKVDLANKDELVSVFKGQDAVVSAVPNPALLTEKIMIDAAIEASVKRIIPSEYSTNLDSPLVRKLPIVTEKIKVRDYLTTAISSSDSPTTWTSINNGPFFEMCLRFGVLGPNLREKKATFHNGGNNLVATTTLPDIATTVAKILDPAHFAETANQPVYIHSAAISERLLTDLASKVTGIDFGTVEDGRIADLDIDELVRDSDEKRSKGDMSGMFNYYYQMMYGKGYGGPDFKELSWNDRLGLKTMSEKDIEEEIRAAAVEFGLV</sequence>
<dbReference type="STRING" id="2010991.A0A3M2RZT6"/>